<sequence>MRGSRARTNYIYSDMPPGSSVTSIISPDESQPLFVPTQQNHRTTTQLFFGHDSINASQGNVSGGSHQPVTGVMDGGCGLYQFRSDGIELPPLPPDVSTTCFGSGSGSDMGQGVWNEHDTSYLGLSEQVTTGFDPVGSGSYPGFDTSEFVQHSPLFGRMPSVSDGYDLGSSSSYFF</sequence>
<name>A0AAP0RGI1_LIQFO</name>
<accession>A0AAP0RGI1</accession>
<keyword evidence="2" id="KW-1185">Reference proteome</keyword>
<gene>
    <name evidence="1" type="ORF">L1049_007020</name>
</gene>
<proteinExistence type="predicted"/>
<protein>
    <submittedName>
        <fullName evidence="1">Uncharacterized protein</fullName>
    </submittedName>
</protein>
<dbReference type="EMBL" id="JBBPBK010000010">
    <property type="protein sequence ID" value="KAK9277476.1"/>
    <property type="molecule type" value="Genomic_DNA"/>
</dbReference>
<organism evidence="1 2">
    <name type="scientific">Liquidambar formosana</name>
    <name type="common">Formosan gum</name>
    <dbReference type="NCBI Taxonomy" id="63359"/>
    <lineage>
        <taxon>Eukaryota</taxon>
        <taxon>Viridiplantae</taxon>
        <taxon>Streptophyta</taxon>
        <taxon>Embryophyta</taxon>
        <taxon>Tracheophyta</taxon>
        <taxon>Spermatophyta</taxon>
        <taxon>Magnoliopsida</taxon>
        <taxon>eudicotyledons</taxon>
        <taxon>Gunneridae</taxon>
        <taxon>Pentapetalae</taxon>
        <taxon>Saxifragales</taxon>
        <taxon>Altingiaceae</taxon>
        <taxon>Liquidambar</taxon>
    </lineage>
</organism>
<evidence type="ECO:0000313" key="1">
    <source>
        <dbReference type="EMBL" id="KAK9277476.1"/>
    </source>
</evidence>
<evidence type="ECO:0000313" key="2">
    <source>
        <dbReference type="Proteomes" id="UP001415857"/>
    </source>
</evidence>
<comment type="caution">
    <text evidence="1">The sequence shown here is derived from an EMBL/GenBank/DDBJ whole genome shotgun (WGS) entry which is preliminary data.</text>
</comment>
<dbReference type="Proteomes" id="UP001415857">
    <property type="component" value="Unassembled WGS sequence"/>
</dbReference>
<reference evidence="1 2" key="1">
    <citation type="journal article" date="2024" name="Plant J.">
        <title>Genome sequences and population genomics reveal climatic adaptation and genomic divergence between two closely related sweetgum species.</title>
        <authorList>
            <person name="Xu W.Q."/>
            <person name="Ren C.Q."/>
            <person name="Zhang X.Y."/>
            <person name="Comes H.P."/>
            <person name="Liu X.H."/>
            <person name="Li Y.G."/>
            <person name="Kettle C.J."/>
            <person name="Jalonen R."/>
            <person name="Gaisberger H."/>
            <person name="Ma Y.Z."/>
            <person name="Qiu Y.X."/>
        </authorList>
    </citation>
    <scope>NUCLEOTIDE SEQUENCE [LARGE SCALE GENOMIC DNA]</scope>
    <source>
        <strain evidence="1">Hangzhou</strain>
    </source>
</reference>
<dbReference type="AlphaFoldDB" id="A0AAP0RGI1"/>